<evidence type="ECO:0000256" key="1">
    <source>
        <dbReference type="ARBA" id="ARBA00004496"/>
    </source>
</evidence>
<proteinExistence type="inferred from homology"/>
<keyword evidence="4" id="KW-0963">Cytoplasm</keyword>
<evidence type="ECO:0000256" key="3">
    <source>
        <dbReference type="ARBA" id="ARBA00012584"/>
    </source>
</evidence>
<dbReference type="PROSITE" id="PS51163">
    <property type="entry name" value="YRDC"/>
    <property type="match status" value="1"/>
</dbReference>
<evidence type="ECO:0000256" key="2">
    <source>
        <dbReference type="ARBA" id="ARBA00007663"/>
    </source>
</evidence>
<dbReference type="Pfam" id="PF02367">
    <property type="entry name" value="TsaE"/>
    <property type="match status" value="1"/>
</dbReference>
<dbReference type="PANTHER" id="PTHR17490">
    <property type="entry name" value="SUA5"/>
    <property type="match status" value="1"/>
</dbReference>
<evidence type="ECO:0000313" key="14">
    <source>
        <dbReference type="Proteomes" id="UP000183758"/>
    </source>
</evidence>
<dbReference type="GO" id="GO:0003725">
    <property type="term" value="F:double-stranded RNA binding"/>
    <property type="evidence" value="ECO:0007669"/>
    <property type="project" value="InterPro"/>
</dbReference>
<dbReference type="Proteomes" id="UP000183758">
    <property type="component" value="Unassembled WGS sequence"/>
</dbReference>
<dbReference type="GO" id="GO:0061710">
    <property type="term" value="F:L-threonylcarbamoyladenylate synthase"/>
    <property type="evidence" value="ECO:0007669"/>
    <property type="project" value="UniProtKB-EC"/>
</dbReference>
<reference evidence="13 14" key="1">
    <citation type="journal article" date="2016" name="Environ. Microbiol.">
        <title>Genomic resolution of a cold subsurface aquifer community provides metabolic insights for novel microbes adapted to high CO concentrations.</title>
        <authorList>
            <person name="Probst A.J."/>
            <person name="Castelle C.J."/>
            <person name="Singh A."/>
            <person name="Brown C.T."/>
            <person name="Anantharaman K."/>
            <person name="Sharon I."/>
            <person name="Hug L.A."/>
            <person name="Burstein D."/>
            <person name="Emerson J.B."/>
            <person name="Thomas B.C."/>
            <person name="Banfield J.F."/>
        </authorList>
    </citation>
    <scope>NUCLEOTIDE SEQUENCE [LARGE SCALE GENOMIC DNA]</scope>
    <source>
        <strain evidence="13">CG2_30_33_16</strain>
    </source>
</reference>
<evidence type="ECO:0000256" key="8">
    <source>
        <dbReference type="ARBA" id="ARBA00022741"/>
    </source>
</evidence>
<dbReference type="AlphaFoldDB" id="A0A1J5HDH2"/>
<organism evidence="13 14">
    <name type="scientific">Candidatus Roizmanbacteria bacterium CG2_30_33_16</name>
    <dbReference type="NCBI Taxonomy" id="1805340"/>
    <lineage>
        <taxon>Bacteria</taxon>
        <taxon>Candidatus Roizmaniibacteriota</taxon>
    </lineage>
</organism>
<keyword evidence="8" id="KW-0547">Nucleotide-binding</keyword>
<dbReference type="InterPro" id="IPR017945">
    <property type="entry name" value="DHBP_synth_RibB-like_a/b_dom"/>
</dbReference>
<dbReference type="EMBL" id="MNZM01000109">
    <property type="protein sequence ID" value="OIP82604.1"/>
    <property type="molecule type" value="Genomic_DNA"/>
</dbReference>
<dbReference type="PANTHER" id="PTHR17490:SF16">
    <property type="entry name" value="THREONYLCARBAMOYL-AMP SYNTHASE"/>
    <property type="match status" value="1"/>
</dbReference>
<evidence type="ECO:0000256" key="5">
    <source>
        <dbReference type="ARBA" id="ARBA00022679"/>
    </source>
</evidence>
<sequence length="355" mass="39977">MKTIVLKRGNHSYIVKETVKVLSSGGLVVFPSDTVYGLLADATNKYAINKLIEVKNRPFGKVISIFVDGWGMLDKQVEILSSQKQVLHEILPGAFTVILPSKHQVDSRLESEKNTLGIRLIKYLLINQLVRAFGKPLTATSANLSGKQPHYQLSTFQKELSSKKTQLIDLAIDAGNLPRNRPSTVIDLTKANIKVLRQGDRSVDKIYISKSEKETKKIALSIFNQNKKNVVKKPMVFIISGELGAGKTVFIKGIGEELGINNIISPTYTIAYEYPLKDKYFNKLSHFDLYQIDSAQDLEKIGIEEVLKPNNLLMFEWGEKIGNLIKVINKRAYIVYINIEYITEGSRKLRVSYNS</sequence>
<dbReference type="EC" id="2.7.7.87" evidence="3"/>
<protein>
    <recommendedName>
        <fullName evidence="10">L-threonylcarbamoyladenylate synthase</fullName>
        <ecNumber evidence="3">2.7.7.87</ecNumber>
    </recommendedName>
    <alternativeName>
        <fullName evidence="10">L-threonylcarbamoyladenylate synthase</fullName>
    </alternativeName>
</protein>
<dbReference type="InterPro" id="IPR050156">
    <property type="entry name" value="TC-AMP_synthase_SUA5"/>
</dbReference>
<evidence type="ECO:0000256" key="6">
    <source>
        <dbReference type="ARBA" id="ARBA00022694"/>
    </source>
</evidence>
<evidence type="ECO:0000259" key="12">
    <source>
        <dbReference type="PROSITE" id="PS51163"/>
    </source>
</evidence>
<feature type="domain" description="YrdC-like" evidence="12">
    <location>
        <begin position="12"/>
        <end position="201"/>
    </location>
</feature>
<name>A0A1J5HDH2_9BACT</name>
<dbReference type="Pfam" id="PF01300">
    <property type="entry name" value="Sua5_yciO_yrdC"/>
    <property type="match status" value="1"/>
</dbReference>
<evidence type="ECO:0000256" key="11">
    <source>
        <dbReference type="ARBA" id="ARBA00048366"/>
    </source>
</evidence>
<comment type="similarity">
    <text evidence="2">Belongs to the SUA5 family.</text>
</comment>
<dbReference type="Gene3D" id="3.90.870.10">
    <property type="entry name" value="DHBP synthase"/>
    <property type="match status" value="1"/>
</dbReference>
<keyword evidence="7" id="KW-0548">Nucleotidyltransferase</keyword>
<dbReference type="GO" id="GO:0005524">
    <property type="term" value="F:ATP binding"/>
    <property type="evidence" value="ECO:0007669"/>
    <property type="project" value="UniProtKB-KW"/>
</dbReference>
<keyword evidence="6" id="KW-0819">tRNA processing</keyword>
<dbReference type="SUPFAM" id="SSF55821">
    <property type="entry name" value="YrdC/RibB"/>
    <property type="match status" value="1"/>
</dbReference>
<dbReference type="GO" id="GO:0002949">
    <property type="term" value="P:tRNA threonylcarbamoyladenosine modification"/>
    <property type="evidence" value="ECO:0007669"/>
    <property type="project" value="InterPro"/>
</dbReference>
<dbReference type="NCBIfam" id="TIGR00150">
    <property type="entry name" value="T6A_YjeE"/>
    <property type="match status" value="1"/>
</dbReference>
<dbReference type="InterPro" id="IPR027417">
    <property type="entry name" value="P-loop_NTPase"/>
</dbReference>
<dbReference type="InterPro" id="IPR006070">
    <property type="entry name" value="Sua5-like_dom"/>
</dbReference>
<dbReference type="GO" id="GO:0000049">
    <property type="term" value="F:tRNA binding"/>
    <property type="evidence" value="ECO:0007669"/>
    <property type="project" value="TreeGrafter"/>
</dbReference>
<evidence type="ECO:0000256" key="4">
    <source>
        <dbReference type="ARBA" id="ARBA00022490"/>
    </source>
</evidence>
<dbReference type="GO" id="GO:0006450">
    <property type="term" value="P:regulation of translational fidelity"/>
    <property type="evidence" value="ECO:0007669"/>
    <property type="project" value="TreeGrafter"/>
</dbReference>
<evidence type="ECO:0000256" key="7">
    <source>
        <dbReference type="ARBA" id="ARBA00022695"/>
    </source>
</evidence>
<evidence type="ECO:0000256" key="10">
    <source>
        <dbReference type="ARBA" id="ARBA00029774"/>
    </source>
</evidence>
<evidence type="ECO:0000313" key="13">
    <source>
        <dbReference type="EMBL" id="OIP82604.1"/>
    </source>
</evidence>
<dbReference type="GO" id="GO:0005737">
    <property type="term" value="C:cytoplasm"/>
    <property type="evidence" value="ECO:0007669"/>
    <property type="project" value="UniProtKB-SubCell"/>
</dbReference>
<comment type="subcellular location">
    <subcellularLocation>
        <location evidence="1">Cytoplasm</location>
    </subcellularLocation>
</comment>
<evidence type="ECO:0000256" key="9">
    <source>
        <dbReference type="ARBA" id="ARBA00022840"/>
    </source>
</evidence>
<gene>
    <name evidence="13" type="ORF">AUK04_04380</name>
</gene>
<accession>A0A1J5HDH2</accession>
<dbReference type="InterPro" id="IPR003442">
    <property type="entry name" value="T6A_TsaE"/>
</dbReference>
<keyword evidence="9" id="KW-0067">ATP-binding</keyword>
<dbReference type="NCBIfam" id="TIGR00057">
    <property type="entry name" value="L-threonylcarbamoyladenylate synthase"/>
    <property type="match status" value="1"/>
</dbReference>
<dbReference type="SUPFAM" id="SSF52540">
    <property type="entry name" value="P-loop containing nucleoside triphosphate hydrolases"/>
    <property type="match status" value="1"/>
</dbReference>
<dbReference type="Gene3D" id="3.40.50.300">
    <property type="entry name" value="P-loop containing nucleotide triphosphate hydrolases"/>
    <property type="match status" value="1"/>
</dbReference>
<comment type="catalytic activity">
    <reaction evidence="11">
        <text>L-threonine + hydrogencarbonate + ATP = L-threonylcarbamoyladenylate + diphosphate + H2O</text>
        <dbReference type="Rhea" id="RHEA:36407"/>
        <dbReference type="ChEBI" id="CHEBI:15377"/>
        <dbReference type="ChEBI" id="CHEBI:17544"/>
        <dbReference type="ChEBI" id="CHEBI:30616"/>
        <dbReference type="ChEBI" id="CHEBI:33019"/>
        <dbReference type="ChEBI" id="CHEBI:57926"/>
        <dbReference type="ChEBI" id="CHEBI:73682"/>
        <dbReference type="EC" id="2.7.7.87"/>
    </reaction>
</comment>
<comment type="caution">
    <text evidence="13">The sequence shown here is derived from an EMBL/GenBank/DDBJ whole genome shotgun (WGS) entry which is preliminary data.</text>
</comment>
<keyword evidence="5" id="KW-0808">Transferase</keyword>